<dbReference type="RefSeq" id="WP_146398352.1">
    <property type="nucleotide sequence ID" value="NZ_SJPQ01000001.1"/>
</dbReference>
<organism evidence="1 2">
    <name type="scientific">Pseudobythopirellula maris</name>
    <dbReference type="NCBI Taxonomy" id="2527991"/>
    <lineage>
        <taxon>Bacteria</taxon>
        <taxon>Pseudomonadati</taxon>
        <taxon>Planctomycetota</taxon>
        <taxon>Planctomycetia</taxon>
        <taxon>Pirellulales</taxon>
        <taxon>Lacipirellulaceae</taxon>
        <taxon>Pseudobythopirellula</taxon>
    </lineage>
</organism>
<dbReference type="EMBL" id="SJPQ01000001">
    <property type="protein sequence ID" value="TWT90998.1"/>
    <property type="molecule type" value="Genomic_DNA"/>
</dbReference>
<proteinExistence type="predicted"/>
<dbReference type="AlphaFoldDB" id="A0A5C5ZVC4"/>
<name>A0A5C5ZVC4_9BACT</name>
<reference evidence="1 2" key="1">
    <citation type="submission" date="2019-02" db="EMBL/GenBank/DDBJ databases">
        <title>Deep-cultivation of Planctomycetes and their phenomic and genomic characterization uncovers novel biology.</title>
        <authorList>
            <person name="Wiegand S."/>
            <person name="Jogler M."/>
            <person name="Boedeker C."/>
            <person name="Pinto D."/>
            <person name="Vollmers J."/>
            <person name="Rivas-Marin E."/>
            <person name="Kohn T."/>
            <person name="Peeters S.H."/>
            <person name="Heuer A."/>
            <person name="Rast P."/>
            <person name="Oberbeckmann S."/>
            <person name="Bunk B."/>
            <person name="Jeske O."/>
            <person name="Meyerdierks A."/>
            <person name="Storesund J.E."/>
            <person name="Kallscheuer N."/>
            <person name="Luecker S."/>
            <person name="Lage O.M."/>
            <person name="Pohl T."/>
            <person name="Merkel B.J."/>
            <person name="Hornburger P."/>
            <person name="Mueller R.-W."/>
            <person name="Bruemmer F."/>
            <person name="Labrenz M."/>
            <person name="Spormann A.M."/>
            <person name="Op Den Camp H."/>
            <person name="Overmann J."/>
            <person name="Amann R."/>
            <person name="Jetten M.S.M."/>
            <person name="Mascher T."/>
            <person name="Medema M.H."/>
            <person name="Devos D.P."/>
            <person name="Kaster A.-K."/>
            <person name="Ovreas L."/>
            <person name="Rohde M."/>
            <person name="Galperin M.Y."/>
            <person name="Jogler C."/>
        </authorList>
    </citation>
    <scope>NUCLEOTIDE SEQUENCE [LARGE SCALE GENOMIC DNA]</scope>
    <source>
        <strain evidence="1 2">Mal64</strain>
    </source>
</reference>
<keyword evidence="2" id="KW-1185">Reference proteome</keyword>
<protein>
    <submittedName>
        <fullName evidence="1">Uncharacterized protein</fullName>
    </submittedName>
</protein>
<gene>
    <name evidence="1" type="ORF">Mal64_13970</name>
</gene>
<comment type="caution">
    <text evidence="1">The sequence shown here is derived from an EMBL/GenBank/DDBJ whole genome shotgun (WGS) entry which is preliminary data.</text>
</comment>
<evidence type="ECO:0000313" key="2">
    <source>
        <dbReference type="Proteomes" id="UP000315440"/>
    </source>
</evidence>
<sequence length="168" mass="17294">MAQSDTLAIYDALAARLPADDHASIDLRNGNVVLDFAEGEDKSVDYSGVLPSNYGGGELKAILTWAATTATSGAVLWGAAFERRSLDDASLGAFDLDSDALSDPVTGASAAPSEAGDLVQCELTLGAAETLLPHAGEPYRLRVSRLGTDAADTLAGDAELLAVELKEA</sequence>
<dbReference type="OrthoDB" id="564699at2"/>
<dbReference type="Proteomes" id="UP000315440">
    <property type="component" value="Unassembled WGS sequence"/>
</dbReference>
<accession>A0A5C5ZVC4</accession>
<evidence type="ECO:0000313" key="1">
    <source>
        <dbReference type="EMBL" id="TWT90998.1"/>
    </source>
</evidence>